<feature type="domain" description="Aminotransferase class V" evidence="10">
    <location>
        <begin position="54"/>
        <end position="421"/>
    </location>
</feature>
<evidence type="ECO:0000313" key="11">
    <source>
        <dbReference type="EMBL" id="REL25970.1"/>
    </source>
</evidence>
<dbReference type="InterPro" id="IPR015422">
    <property type="entry name" value="PyrdxlP-dep_Trfase_small"/>
</dbReference>
<evidence type="ECO:0000259" key="10">
    <source>
        <dbReference type="Pfam" id="PF00266"/>
    </source>
</evidence>
<evidence type="ECO:0000256" key="8">
    <source>
        <dbReference type="ARBA" id="ARBA00050776"/>
    </source>
</evidence>
<keyword evidence="6" id="KW-0808">Transferase</keyword>
<reference evidence="11 12" key="1">
    <citation type="submission" date="2018-08" db="EMBL/GenBank/DDBJ databases">
        <title>Thalassotalea euphylliae genome.</title>
        <authorList>
            <person name="Summers S."/>
            <person name="Rice S.A."/>
            <person name="Freckelton M.L."/>
            <person name="Nedved B.T."/>
            <person name="Hadfield M.G."/>
        </authorList>
    </citation>
    <scope>NUCLEOTIDE SEQUENCE [LARGE SCALE GENOMIC DNA]</scope>
    <source>
        <strain evidence="11 12">H1</strain>
    </source>
</reference>
<organism evidence="11 12">
    <name type="scientific">Thalassotalea euphylliae</name>
    <dbReference type="NCBI Taxonomy" id="1655234"/>
    <lineage>
        <taxon>Bacteria</taxon>
        <taxon>Pseudomonadati</taxon>
        <taxon>Pseudomonadota</taxon>
        <taxon>Gammaproteobacteria</taxon>
        <taxon>Alteromonadales</taxon>
        <taxon>Colwelliaceae</taxon>
        <taxon>Thalassotalea</taxon>
    </lineage>
</organism>
<evidence type="ECO:0000256" key="3">
    <source>
        <dbReference type="ARBA" id="ARBA00010447"/>
    </source>
</evidence>
<dbReference type="PANTHER" id="PTHR43586:SF8">
    <property type="entry name" value="CYSTEINE DESULFURASE 1, CHLOROPLASTIC"/>
    <property type="match status" value="1"/>
</dbReference>
<dbReference type="EC" id="2.8.1.7" evidence="4"/>
<evidence type="ECO:0000313" key="12">
    <source>
        <dbReference type="Proteomes" id="UP000256478"/>
    </source>
</evidence>
<dbReference type="GO" id="GO:0031071">
    <property type="term" value="F:cysteine desulfurase activity"/>
    <property type="evidence" value="ECO:0007669"/>
    <property type="project" value="UniProtKB-EC"/>
</dbReference>
<evidence type="ECO:0000256" key="9">
    <source>
        <dbReference type="RuleBase" id="RU004504"/>
    </source>
</evidence>
<dbReference type="InterPro" id="IPR015424">
    <property type="entry name" value="PyrdxlP-dep_Trfase"/>
</dbReference>
<dbReference type="Proteomes" id="UP000256478">
    <property type="component" value="Unassembled WGS sequence"/>
</dbReference>
<comment type="catalytic activity">
    <reaction evidence="8">
        <text>(sulfur carrier)-H + L-cysteine = (sulfur carrier)-SH + L-alanine</text>
        <dbReference type="Rhea" id="RHEA:43892"/>
        <dbReference type="Rhea" id="RHEA-COMP:14737"/>
        <dbReference type="Rhea" id="RHEA-COMP:14739"/>
        <dbReference type="ChEBI" id="CHEBI:29917"/>
        <dbReference type="ChEBI" id="CHEBI:35235"/>
        <dbReference type="ChEBI" id="CHEBI:57972"/>
        <dbReference type="ChEBI" id="CHEBI:64428"/>
        <dbReference type="EC" id="2.8.1.7"/>
    </reaction>
</comment>
<evidence type="ECO:0000256" key="5">
    <source>
        <dbReference type="ARBA" id="ARBA00021850"/>
    </source>
</evidence>
<dbReference type="PIRSF" id="PIRSF005572">
    <property type="entry name" value="NifS"/>
    <property type="match status" value="1"/>
</dbReference>
<dbReference type="InterPro" id="IPR000192">
    <property type="entry name" value="Aminotrans_V_dom"/>
</dbReference>
<dbReference type="CDD" id="cd06453">
    <property type="entry name" value="SufS_like"/>
    <property type="match status" value="1"/>
</dbReference>
<comment type="caution">
    <text evidence="11">The sequence shown here is derived from an EMBL/GenBank/DDBJ whole genome shotgun (WGS) entry which is preliminary data.</text>
</comment>
<keyword evidence="7" id="KW-0663">Pyridoxal phosphate</keyword>
<evidence type="ECO:0000256" key="1">
    <source>
        <dbReference type="ARBA" id="ARBA00001933"/>
    </source>
</evidence>
<evidence type="ECO:0000256" key="6">
    <source>
        <dbReference type="ARBA" id="ARBA00022679"/>
    </source>
</evidence>
<dbReference type="PROSITE" id="PS00595">
    <property type="entry name" value="AA_TRANSFER_CLASS_5"/>
    <property type="match status" value="1"/>
</dbReference>
<dbReference type="InterPro" id="IPR016454">
    <property type="entry name" value="Cysteine_dSase"/>
</dbReference>
<sequence length="436" mass="47138">MDKQTDQTRSSSTATAMPNNRWRSDFAMFTHGQKNAKLCAGYQQQLPQAEQPLHYLDSAATCLIPQTVVESTLHFQQFQHANSHRGFYSLSANLTAGVEQVRDKVANFIGAGSRDNIVFTSNTTQAIHLAAQGYLRHVMKAGDNVVISVAEHHANFLPWQQLAAALGAQLRVVPLCENARVDLTELAKQLDNNTKLVALNHMSNVLGTVNDIAQIAALTKTFGAKLLVDGAQYVAHHTLNVDALGCDFYAFSGHKLYAGYGAGVLYVADDALKAMVPVVLGGGIVQKVTENSATWLDGARKLEAGSLNSQALLALSAAINYLEQARCDGSEAYLEALSNELYRQLNQIDAVQLLTPNATPIVAFNVCGIHSHDLATVLSECHVAVRAGHHCAQPLLRNLGVNSCVRVSLGLYNDQRDIDALIKAIKKAITLFGIDN</sequence>
<dbReference type="InterPro" id="IPR020578">
    <property type="entry name" value="Aminotrans_V_PyrdxlP_BS"/>
</dbReference>
<protein>
    <recommendedName>
        <fullName evidence="5">Probable cysteine desulfurase</fullName>
        <ecNumber evidence="4">2.8.1.7</ecNumber>
    </recommendedName>
</protein>
<accession>A0A3E0TNV6</accession>
<dbReference type="Gene3D" id="3.40.640.10">
    <property type="entry name" value="Type I PLP-dependent aspartate aminotransferase-like (Major domain)"/>
    <property type="match status" value="1"/>
</dbReference>
<dbReference type="GO" id="GO:0006534">
    <property type="term" value="P:cysteine metabolic process"/>
    <property type="evidence" value="ECO:0007669"/>
    <property type="project" value="InterPro"/>
</dbReference>
<comment type="similarity">
    <text evidence="3">Belongs to the class-V pyridoxal-phosphate-dependent aminotransferase family. Csd subfamily.</text>
</comment>
<dbReference type="Pfam" id="PF00266">
    <property type="entry name" value="Aminotran_5"/>
    <property type="match status" value="1"/>
</dbReference>
<name>A0A3E0TNV6_9GAMM</name>
<gene>
    <name evidence="11" type="ORF">DXX93_04925</name>
</gene>
<dbReference type="GO" id="GO:0030170">
    <property type="term" value="F:pyridoxal phosphate binding"/>
    <property type="evidence" value="ECO:0007669"/>
    <property type="project" value="InterPro"/>
</dbReference>
<evidence type="ECO:0000256" key="2">
    <source>
        <dbReference type="ARBA" id="ARBA00002824"/>
    </source>
</evidence>
<dbReference type="EMBL" id="QUOU01000001">
    <property type="protein sequence ID" value="REL25970.1"/>
    <property type="molecule type" value="Genomic_DNA"/>
</dbReference>
<proteinExistence type="inferred from homology"/>
<evidence type="ECO:0000256" key="7">
    <source>
        <dbReference type="ARBA" id="ARBA00022898"/>
    </source>
</evidence>
<dbReference type="Gene3D" id="3.90.1150.10">
    <property type="entry name" value="Aspartate Aminotransferase, domain 1"/>
    <property type="match status" value="1"/>
</dbReference>
<evidence type="ECO:0000256" key="4">
    <source>
        <dbReference type="ARBA" id="ARBA00012239"/>
    </source>
</evidence>
<comment type="cofactor">
    <cofactor evidence="1 9">
        <name>pyridoxal 5'-phosphate</name>
        <dbReference type="ChEBI" id="CHEBI:597326"/>
    </cofactor>
</comment>
<dbReference type="InterPro" id="IPR010970">
    <property type="entry name" value="Cys_dSase_SufS"/>
</dbReference>
<dbReference type="InterPro" id="IPR015421">
    <property type="entry name" value="PyrdxlP-dep_Trfase_major"/>
</dbReference>
<dbReference type="AlphaFoldDB" id="A0A3E0TNV6"/>
<comment type="function">
    <text evidence="2">Catalyzes the removal of elemental sulfur and selenium atoms from L-cysteine, L-cystine, L-selenocysteine, and L-selenocystine to produce L-alanine.</text>
</comment>
<dbReference type="PANTHER" id="PTHR43586">
    <property type="entry name" value="CYSTEINE DESULFURASE"/>
    <property type="match status" value="1"/>
</dbReference>
<dbReference type="SUPFAM" id="SSF53383">
    <property type="entry name" value="PLP-dependent transferases"/>
    <property type="match status" value="1"/>
</dbReference>